<dbReference type="PANTHER" id="PTHR42879:SF2">
    <property type="entry name" value="3-OXOACYL-[ACYL-CARRIER-PROTEIN] REDUCTASE FABG"/>
    <property type="match status" value="1"/>
</dbReference>
<sequence>MWWGRAVRRVALVDCGPSGIGSDTAMRLARDGFDLSVRRTADDVDGLAAVRAVGRRVLTTGVDLGDPDDVRQWISRTEELLGPVSAAVTIAMAATVDSDSTGLHNIFRAVVVRMMKRQEGVVVAICSPAQSCDSVGHDNCVAGTIAFCRALAADVRRYGVRVNVLVPGRCRPDEVAERVGHLISGRARHVTGAVLRMN</sequence>
<dbReference type="RefSeq" id="WP_116181815.1">
    <property type="nucleotide sequence ID" value="NZ_CP144375.1"/>
</dbReference>
<organism evidence="2 3">
    <name type="scientific">Kutzneria buriramensis</name>
    <dbReference type="NCBI Taxonomy" id="1045776"/>
    <lineage>
        <taxon>Bacteria</taxon>
        <taxon>Bacillati</taxon>
        <taxon>Actinomycetota</taxon>
        <taxon>Actinomycetes</taxon>
        <taxon>Pseudonocardiales</taxon>
        <taxon>Pseudonocardiaceae</taxon>
        <taxon>Kutzneria</taxon>
    </lineage>
</organism>
<reference evidence="2 3" key="1">
    <citation type="submission" date="2018-08" db="EMBL/GenBank/DDBJ databases">
        <title>Genomic Encyclopedia of Archaeal and Bacterial Type Strains, Phase II (KMG-II): from individual species to whole genera.</title>
        <authorList>
            <person name="Goeker M."/>
        </authorList>
    </citation>
    <scope>NUCLEOTIDE SEQUENCE [LARGE SCALE GENOMIC DNA]</scope>
    <source>
        <strain evidence="2 3">DSM 45791</strain>
    </source>
</reference>
<name>A0A3E0GVB3_9PSEU</name>
<gene>
    <name evidence="2" type="ORF">BCF44_13130</name>
</gene>
<dbReference type="PRINTS" id="PR00081">
    <property type="entry name" value="GDHRDH"/>
</dbReference>
<dbReference type="SUPFAM" id="SSF51735">
    <property type="entry name" value="NAD(P)-binding Rossmann-fold domains"/>
    <property type="match status" value="1"/>
</dbReference>
<dbReference type="Gene3D" id="3.40.50.720">
    <property type="entry name" value="NAD(P)-binding Rossmann-like Domain"/>
    <property type="match status" value="1"/>
</dbReference>
<evidence type="ECO:0000313" key="2">
    <source>
        <dbReference type="EMBL" id="REH26975.1"/>
    </source>
</evidence>
<dbReference type="AlphaFoldDB" id="A0A3E0GVB3"/>
<proteinExistence type="inferred from homology"/>
<accession>A0A3E0GVB3</accession>
<comment type="similarity">
    <text evidence="1">Belongs to the short-chain dehydrogenases/reductases (SDR) family.</text>
</comment>
<dbReference type="EMBL" id="QUNO01000031">
    <property type="protein sequence ID" value="REH26975.1"/>
    <property type="molecule type" value="Genomic_DNA"/>
</dbReference>
<evidence type="ECO:0000256" key="1">
    <source>
        <dbReference type="ARBA" id="ARBA00006484"/>
    </source>
</evidence>
<protein>
    <submittedName>
        <fullName evidence="2">3-oxoacyl-[acyl-carrier protein] reductase</fullName>
    </submittedName>
</protein>
<evidence type="ECO:0000313" key="3">
    <source>
        <dbReference type="Proteomes" id="UP000256269"/>
    </source>
</evidence>
<keyword evidence="3" id="KW-1185">Reference proteome</keyword>
<dbReference type="Pfam" id="PF00106">
    <property type="entry name" value="adh_short"/>
    <property type="match status" value="1"/>
</dbReference>
<dbReference type="InterPro" id="IPR002347">
    <property type="entry name" value="SDR_fam"/>
</dbReference>
<dbReference type="InterPro" id="IPR036291">
    <property type="entry name" value="NAD(P)-bd_dom_sf"/>
</dbReference>
<comment type="caution">
    <text evidence="2">The sequence shown here is derived from an EMBL/GenBank/DDBJ whole genome shotgun (WGS) entry which is preliminary data.</text>
</comment>
<dbReference type="Proteomes" id="UP000256269">
    <property type="component" value="Unassembled WGS sequence"/>
</dbReference>
<dbReference type="InterPro" id="IPR050259">
    <property type="entry name" value="SDR"/>
</dbReference>
<dbReference type="PANTHER" id="PTHR42879">
    <property type="entry name" value="3-OXOACYL-(ACYL-CARRIER-PROTEIN) REDUCTASE"/>
    <property type="match status" value="1"/>
</dbReference>
<dbReference type="OrthoDB" id="9804774at2"/>